<reference evidence="1 2" key="1">
    <citation type="submission" date="2021-04" db="EMBL/GenBank/DDBJ databases">
        <authorList>
            <person name="De Guttry C."/>
            <person name="Zahm M."/>
            <person name="Klopp C."/>
            <person name="Cabau C."/>
            <person name="Louis A."/>
            <person name="Berthelot C."/>
            <person name="Parey E."/>
            <person name="Roest Crollius H."/>
            <person name="Montfort J."/>
            <person name="Robinson-Rechavi M."/>
            <person name="Bucao C."/>
            <person name="Bouchez O."/>
            <person name="Gislard M."/>
            <person name="Lluch J."/>
            <person name="Milhes M."/>
            <person name="Lampietro C."/>
            <person name="Lopez Roques C."/>
            <person name="Donnadieu C."/>
            <person name="Braasch I."/>
            <person name="Desvignes T."/>
            <person name="Postlethwait J."/>
            <person name="Bobe J."/>
            <person name="Wedekind C."/>
            <person name="Guiguen Y."/>
        </authorList>
    </citation>
    <scope>NUCLEOTIDE SEQUENCE [LARGE SCALE GENOMIC DNA]</scope>
    <source>
        <strain evidence="1">Cs_M1</strain>
        <tissue evidence="1">Blood</tissue>
    </source>
</reference>
<gene>
    <name evidence="1" type="ORF">J4Q44_G00245340</name>
</gene>
<name>A0AAN8L3U0_9TELE</name>
<comment type="caution">
    <text evidence="1">The sequence shown here is derived from an EMBL/GenBank/DDBJ whole genome shotgun (WGS) entry which is preliminary data.</text>
</comment>
<evidence type="ECO:0000313" key="2">
    <source>
        <dbReference type="Proteomes" id="UP001356427"/>
    </source>
</evidence>
<accession>A0AAN8L3U0</accession>
<keyword evidence="2" id="KW-1185">Reference proteome</keyword>
<organism evidence="1 2">
    <name type="scientific">Coregonus suidteri</name>
    <dbReference type="NCBI Taxonomy" id="861788"/>
    <lineage>
        <taxon>Eukaryota</taxon>
        <taxon>Metazoa</taxon>
        <taxon>Chordata</taxon>
        <taxon>Craniata</taxon>
        <taxon>Vertebrata</taxon>
        <taxon>Euteleostomi</taxon>
        <taxon>Actinopterygii</taxon>
        <taxon>Neopterygii</taxon>
        <taxon>Teleostei</taxon>
        <taxon>Protacanthopterygii</taxon>
        <taxon>Salmoniformes</taxon>
        <taxon>Salmonidae</taxon>
        <taxon>Coregoninae</taxon>
        <taxon>Coregonus</taxon>
    </lineage>
</organism>
<sequence length="127" mass="15350">MDGWLPDSFSLLHSIEISSYVIVMYSHFINRYFIGRYLHSRGECVWFNVKDTQGDKWLIVIILFCLFSRRLFHLERGEYHLKIMPLLNVFHDEMECWFMLYNVTYNRQEVYCKLARRGSPSCCIGYK</sequence>
<proteinExistence type="predicted"/>
<dbReference type="Proteomes" id="UP001356427">
    <property type="component" value="Unassembled WGS sequence"/>
</dbReference>
<dbReference type="AlphaFoldDB" id="A0AAN8L3U0"/>
<protein>
    <submittedName>
        <fullName evidence="1">Uncharacterized protein</fullName>
    </submittedName>
</protein>
<dbReference type="EMBL" id="JAGTTL010000022">
    <property type="protein sequence ID" value="KAK6305754.1"/>
    <property type="molecule type" value="Genomic_DNA"/>
</dbReference>
<evidence type="ECO:0000313" key="1">
    <source>
        <dbReference type="EMBL" id="KAK6305754.1"/>
    </source>
</evidence>